<reference evidence="1" key="1">
    <citation type="journal article" date="2020" name="bioRxiv">
        <title>Whole genome comparisons of ergot fungi reveals the divergence and evolution of species within the genus Claviceps are the result of varying mechanisms driving genome evolution and host range expansion.</title>
        <authorList>
            <person name="Wyka S.A."/>
            <person name="Mondo S.J."/>
            <person name="Liu M."/>
            <person name="Dettman J."/>
            <person name="Nalam V."/>
            <person name="Broders K.D."/>
        </authorList>
    </citation>
    <scope>NUCLEOTIDE SEQUENCE</scope>
    <source>
        <strain evidence="1">CCC 489</strain>
    </source>
</reference>
<gene>
    <name evidence="1" type="ORF">E4U42_000284</name>
</gene>
<dbReference type="Proteomes" id="UP000811619">
    <property type="component" value="Unassembled WGS sequence"/>
</dbReference>
<dbReference type="GO" id="GO:0046921">
    <property type="term" value="F:alpha-(1-&gt;6)-fucosyltransferase activity"/>
    <property type="evidence" value="ECO:0007669"/>
    <property type="project" value="TreeGrafter"/>
</dbReference>
<proteinExistence type="predicted"/>
<evidence type="ECO:0000313" key="2">
    <source>
        <dbReference type="Proteomes" id="UP000811619"/>
    </source>
</evidence>
<dbReference type="PANTHER" id="PTHR13132:SF29">
    <property type="entry name" value="ALPHA-(1,6)-FUCOSYLTRANSFERASE"/>
    <property type="match status" value="1"/>
</dbReference>
<accession>A0A8K0NFM5</accession>
<sequence length="617" mass="68822">MAPRIDLAPSAQSKVIIAPSRINLRRAPSYHDHRGPTTLSSTSSRLSFNHLLFSPPPSPSLPALVPQRRKKSRSDVLLVHRPSRAIRAVLYLSTLLGVLYLVTSALRNRNVIQFTSPYLRDDQDQDGKVGQDGFPDVPAPVILSGTRKQPQWTVSIPRNYEFPLSMDEYARMNGLCREMSARVRGLHHKAPLSDLAMVSNDRPDDYFVDVHEAEQAGLLSVVPRGQPPKHSGHFVGLSYESMSGKPFCHKSLTFVLESPNAGLGDAVMTMWTLHSLAKEQGRAFFIDDSRWAYGSYTDLFLAPPAPPCRPPPRHQMLPCPAQTRHLLVSSVTLVHVLPALLATHQRHGQTDLGTKDLFDLAHAGYKSLFRLNEEDDAYVKKRVRDIRAKSQYTKLPIDIPILGFHVRHGDRHPLEYQYRDSYIPSEVFAGHGQGELEARFNGTGVEPKEYQVITVIASDDPTVQQEPDFSDALLAQERIRLATKEVIEAAHPDPNSLHLSVDEAFGWEGGFFSAMFWNLGAKPRNNAAEEDVGQDPSDDVLRLRNLIARAYMMDLAVLAGASDKIICAVSAMGCRLLAVMMGWERAMQHGDWRNVDGGYGWTGLNEYMETQVEKATT</sequence>
<comment type="caution">
    <text evidence="1">The sequence shown here is derived from an EMBL/GenBank/DDBJ whole genome shotgun (WGS) entry which is preliminary data.</text>
</comment>
<evidence type="ECO:0000313" key="1">
    <source>
        <dbReference type="EMBL" id="KAG5914839.1"/>
    </source>
</evidence>
<dbReference type="OrthoDB" id="2392789at2759"/>
<dbReference type="AlphaFoldDB" id="A0A8K0NFM5"/>
<name>A0A8K0NFM5_9HYPO</name>
<keyword evidence="2" id="KW-1185">Reference proteome</keyword>
<dbReference type="EMBL" id="SRPY01001059">
    <property type="protein sequence ID" value="KAG5914839.1"/>
    <property type="molecule type" value="Genomic_DNA"/>
</dbReference>
<dbReference type="GO" id="GO:0006487">
    <property type="term" value="P:protein N-linked glycosylation"/>
    <property type="evidence" value="ECO:0007669"/>
    <property type="project" value="TreeGrafter"/>
</dbReference>
<organism evidence="1 2">
    <name type="scientific">Claviceps africana</name>
    <dbReference type="NCBI Taxonomy" id="83212"/>
    <lineage>
        <taxon>Eukaryota</taxon>
        <taxon>Fungi</taxon>
        <taxon>Dikarya</taxon>
        <taxon>Ascomycota</taxon>
        <taxon>Pezizomycotina</taxon>
        <taxon>Sordariomycetes</taxon>
        <taxon>Hypocreomycetidae</taxon>
        <taxon>Hypocreales</taxon>
        <taxon>Clavicipitaceae</taxon>
        <taxon>Claviceps</taxon>
    </lineage>
</organism>
<protein>
    <submittedName>
        <fullName evidence="1">Uncharacterized protein</fullName>
    </submittedName>
</protein>
<dbReference type="PANTHER" id="PTHR13132">
    <property type="entry name" value="ALPHA- 1,6 -FUCOSYLTRANSFERASE"/>
    <property type="match status" value="1"/>
</dbReference>